<dbReference type="EMBL" id="LR593887">
    <property type="protein sequence ID" value="VTS08374.1"/>
    <property type="molecule type" value="Genomic_DNA"/>
</dbReference>
<protein>
    <recommendedName>
        <fullName evidence="1">N-acetyltransferase domain-containing protein</fullName>
    </recommendedName>
</protein>
<accession>A0A6C2YX88</accession>
<dbReference type="RefSeq" id="WP_232056373.1">
    <property type="nucleotide sequence ID" value="NZ_LR593887.1"/>
</dbReference>
<evidence type="ECO:0000313" key="2">
    <source>
        <dbReference type="EMBL" id="VIP05509.1"/>
    </source>
</evidence>
<dbReference type="CDD" id="cd04301">
    <property type="entry name" value="NAT_SF"/>
    <property type="match status" value="1"/>
</dbReference>
<dbReference type="KEGG" id="tim:GMBLW1_36840"/>
<dbReference type="SUPFAM" id="SSF55729">
    <property type="entry name" value="Acyl-CoA N-acyltransferases (Nat)"/>
    <property type="match status" value="1"/>
</dbReference>
<name>A0A6C2YX88_9BACT</name>
<evidence type="ECO:0000313" key="3">
    <source>
        <dbReference type="Proteomes" id="UP000464378"/>
    </source>
</evidence>
<keyword evidence="3" id="KW-1185">Reference proteome</keyword>
<evidence type="ECO:0000259" key="1">
    <source>
        <dbReference type="PROSITE" id="PS51186"/>
    </source>
</evidence>
<dbReference type="EMBL" id="LR586016">
    <property type="protein sequence ID" value="VIP05509.1"/>
    <property type="molecule type" value="Genomic_DNA"/>
</dbReference>
<reference evidence="2" key="1">
    <citation type="submission" date="2019-04" db="EMBL/GenBank/DDBJ databases">
        <authorList>
            <consortium name="Science for Life Laboratories"/>
        </authorList>
    </citation>
    <scope>NUCLEOTIDE SEQUENCE</scope>
    <source>
        <strain evidence="2">MBLW1</strain>
    </source>
</reference>
<dbReference type="PROSITE" id="PS51186">
    <property type="entry name" value="GNAT"/>
    <property type="match status" value="1"/>
</dbReference>
<dbReference type="InterPro" id="IPR016181">
    <property type="entry name" value="Acyl_CoA_acyltransferase"/>
</dbReference>
<dbReference type="Proteomes" id="UP000464378">
    <property type="component" value="Chromosome"/>
</dbReference>
<dbReference type="Pfam" id="PF00583">
    <property type="entry name" value="Acetyltransf_1"/>
    <property type="match status" value="1"/>
</dbReference>
<dbReference type="InParanoid" id="A0A6C2YX88"/>
<organism evidence="2">
    <name type="scientific">Tuwongella immobilis</name>
    <dbReference type="NCBI Taxonomy" id="692036"/>
    <lineage>
        <taxon>Bacteria</taxon>
        <taxon>Pseudomonadati</taxon>
        <taxon>Planctomycetota</taxon>
        <taxon>Planctomycetia</taxon>
        <taxon>Gemmatales</taxon>
        <taxon>Gemmataceae</taxon>
        <taxon>Tuwongella</taxon>
    </lineage>
</organism>
<dbReference type="GO" id="GO:0016747">
    <property type="term" value="F:acyltransferase activity, transferring groups other than amino-acyl groups"/>
    <property type="evidence" value="ECO:0007669"/>
    <property type="project" value="InterPro"/>
</dbReference>
<gene>
    <name evidence="2" type="ORF">GMBLW1_36840</name>
</gene>
<dbReference type="AlphaFoldDB" id="A0A6C2YX88"/>
<sequence length="324" mass="36111">MTPSPSTIADWTIAVAASDEWNAALLRLWQHESPLRQQFLVDQFRDLLERGLLSPDSLWVVRHAQPQRSPHDRILASVLIERMAGHGSAIWPARGLIPPLTEPILDQLTIAAWEQLPSEGVRFTQAMLHPDDAIAAERLIRQGFTPLGRAWYLLRDANAPPPPRPPATLNWEPIAPDSPSAEFCQTLQATHEHSQDYPELDAVRDLQSSLDSMRVGHLQSQWWLARQGSQPVGVLLMGDGAAPNRWELVYLGVVAAARNQGVGSQLLRKAIDTAAQVPDRAILAMVDGRNLPARNLYRRFGFRAYDARAVFLRCIGEPADDHRA</sequence>
<dbReference type="InterPro" id="IPR000182">
    <property type="entry name" value="GNAT_dom"/>
</dbReference>
<feature type="domain" description="N-acetyltransferase" evidence="1">
    <location>
        <begin position="169"/>
        <end position="324"/>
    </location>
</feature>
<proteinExistence type="predicted"/>
<dbReference type="Gene3D" id="3.40.630.30">
    <property type="match status" value="1"/>
</dbReference>